<dbReference type="GO" id="GO:0022857">
    <property type="term" value="F:transmembrane transporter activity"/>
    <property type="evidence" value="ECO:0007669"/>
    <property type="project" value="InterPro"/>
</dbReference>
<evidence type="ECO:0000256" key="5">
    <source>
        <dbReference type="SAM" id="Phobius"/>
    </source>
</evidence>
<feature type="transmembrane region" description="Helical" evidence="5">
    <location>
        <begin position="103"/>
        <end position="121"/>
    </location>
</feature>
<proteinExistence type="predicted"/>
<keyword evidence="3 5" id="KW-1133">Transmembrane helix</keyword>
<name>A0A423TCZ9_PENVA</name>
<comment type="caution">
    <text evidence="6">The sequence shown here is derived from an EMBL/GenBank/DDBJ whole genome shotgun (WGS) entry which is preliminary data.</text>
</comment>
<feature type="transmembrane region" description="Helical" evidence="5">
    <location>
        <begin position="274"/>
        <end position="291"/>
    </location>
</feature>
<dbReference type="OrthoDB" id="3936150at2759"/>
<keyword evidence="7" id="KW-1185">Reference proteome</keyword>
<dbReference type="EMBL" id="QCYY01001910">
    <property type="protein sequence ID" value="ROT74335.1"/>
    <property type="molecule type" value="Genomic_DNA"/>
</dbReference>
<dbReference type="Pfam" id="PF00083">
    <property type="entry name" value="Sugar_tr"/>
    <property type="match status" value="1"/>
</dbReference>
<feature type="transmembrane region" description="Helical" evidence="5">
    <location>
        <begin position="334"/>
        <end position="353"/>
    </location>
</feature>
<feature type="non-terminal residue" evidence="6">
    <location>
        <position position="1"/>
    </location>
</feature>
<feature type="transmembrane region" description="Helical" evidence="5">
    <location>
        <begin position="419"/>
        <end position="439"/>
    </location>
</feature>
<reference evidence="6 7" key="1">
    <citation type="submission" date="2018-04" db="EMBL/GenBank/DDBJ databases">
        <authorList>
            <person name="Zhang X."/>
            <person name="Yuan J."/>
            <person name="Li F."/>
            <person name="Xiang J."/>
        </authorList>
    </citation>
    <scope>NUCLEOTIDE SEQUENCE [LARGE SCALE GENOMIC DNA]</scope>
    <source>
        <tissue evidence="6">Muscle</tissue>
    </source>
</reference>
<evidence type="ECO:0000256" key="3">
    <source>
        <dbReference type="ARBA" id="ARBA00022989"/>
    </source>
</evidence>
<feature type="transmembrane region" description="Helical" evidence="5">
    <location>
        <begin position="359"/>
        <end position="378"/>
    </location>
</feature>
<sequence>EIKDGAEVYSKCQQYNITLSDLDLTSDPASFAAKANATYERIACQNGWDYDRSYYDATLSTEHDWVCSRDTLAANWQSIGVAGNVVGTLIFNSLSDIHGRRPVFVVAAMMYTVFGLVRLYVTSYEWIMITMFLASTSYPPILELSYIIVLEQVSPGWRTRISSTTFILWTFGMSFLPLIAWLSRDWFTLGLITTVPSFVSVLAWWFLPESPRWLLSCNRLKETVDLLRTIAQRNGRPVPEKLEETVQVLANTHNTEKNYGFIQLFKYSKVRMRTLLLTVNYTCNNLFYYGLSYNTTNMSGNEFINFFLLSITELPSTVLAWWGASYIGRRWTEAGCFLMASVCAVIAIFTLNSAVWLNISIHILSKLFITMSYLVVYIQCAEIYPTTHRAAGTGLSSLVASTFGTTAPYIAFLADRNPWIPYVILFSIGTLGFLCSSFLPETLDADLPQSLMDANTFLASEKYFSYKGKRPCTKKVVVNETSRLRGEVNLAHSEINISNTNGKDD</sequence>
<feature type="transmembrane region" description="Helical" evidence="5">
    <location>
        <begin position="161"/>
        <end position="180"/>
    </location>
</feature>
<feature type="transmembrane region" description="Helical" evidence="5">
    <location>
        <begin position="186"/>
        <end position="207"/>
    </location>
</feature>
<dbReference type="GO" id="GO:0016020">
    <property type="term" value="C:membrane"/>
    <property type="evidence" value="ECO:0007669"/>
    <property type="project" value="UniProtKB-SubCell"/>
</dbReference>
<evidence type="ECO:0000256" key="2">
    <source>
        <dbReference type="ARBA" id="ARBA00022692"/>
    </source>
</evidence>
<dbReference type="AlphaFoldDB" id="A0A423TCZ9"/>
<feature type="transmembrane region" description="Helical" evidence="5">
    <location>
        <begin position="303"/>
        <end position="322"/>
    </location>
</feature>
<gene>
    <name evidence="6" type="ORF">C7M84_007187</name>
</gene>
<evidence type="ECO:0000256" key="1">
    <source>
        <dbReference type="ARBA" id="ARBA00004141"/>
    </source>
</evidence>
<dbReference type="Proteomes" id="UP000283509">
    <property type="component" value="Unassembled WGS sequence"/>
</dbReference>
<keyword evidence="2 5" id="KW-0812">Transmembrane</keyword>
<organism evidence="6 7">
    <name type="scientific">Penaeus vannamei</name>
    <name type="common">Whiteleg shrimp</name>
    <name type="synonym">Litopenaeus vannamei</name>
    <dbReference type="NCBI Taxonomy" id="6689"/>
    <lineage>
        <taxon>Eukaryota</taxon>
        <taxon>Metazoa</taxon>
        <taxon>Ecdysozoa</taxon>
        <taxon>Arthropoda</taxon>
        <taxon>Crustacea</taxon>
        <taxon>Multicrustacea</taxon>
        <taxon>Malacostraca</taxon>
        <taxon>Eumalacostraca</taxon>
        <taxon>Eucarida</taxon>
        <taxon>Decapoda</taxon>
        <taxon>Dendrobranchiata</taxon>
        <taxon>Penaeoidea</taxon>
        <taxon>Penaeidae</taxon>
        <taxon>Penaeus</taxon>
    </lineage>
</organism>
<feature type="transmembrane region" description="Helical" evidence="5">
    <location>
        <begin position="390"/>
        <end position="413"/>
    </location>
</feature>
<dbReference type="SUPFAM" id="SSF103473">
    <property type="entry name" value="MFS general substrate transporter"/>
    <property type="match status" value="1"/>
</dbReference>
<evidence type="ECO:0000313" key="7">
    <source>
        <dbReference type="Proteomes" id="UP000283509"/>
    </source>
</evidence>
<dbReference type="Gene3D" id="1.20.1250.20">
    <property type="entry name" value="MFS general substrate transporter like domains"/>
    <property type="match status" value="1"/>
</dbReference>
<evidence type="ECO:0000313" key="6">
    <source>
        <dbReference type="EMBL" id="ROT74335.1"/>
    </source>
</evidence>
<dbReference type="PANTHER" id="PTHR24064">
    <property type="entry name" value="SOLUTE CARRIER FAMILY 22 MEMBER"/>
    <property type="match status" value="1"/>
</dbReference>
<feature type="transmembrane region" description="Helical" evidence="5">
    <location>
        <begin position="127"/>
        <end position="149"/>
    </location>
</feature>
<dbReference type="InterPro" id="IPR005828">
    <property type="entry name" value="MFS_sugar_transport-like"/>
</dbReference>
<keyword evidence="4 5" id="KW-0472">Membrane</keyword>
<accession>A0A423TCZ9</accession>
<comment type="subcellular location">
    <subcellularLocation>
        <location evidence="1">Membrane</location>
        <topology evidence="1">Multi-pass membrane protein</topology>
    </subcellularLocation>
</comment>
<protein>
    <submittedName>
        <fullName evidence="6">Putative organic cation/carnitine transporter</fullName>
    </submittedName>
</protein>
<evidence type="ECO:0000256" key="4">
    <source>
        <dbReference type="ARBA" id="ARBA00023136"/>
    </source>
</evidence>
<dbReference type="CDD" id="cd17317">
    <property type="entry name" value="MFS_SLC22"/>
    <property type="match status" value="1"/>
</dbReference>
<dbReference type="InterPro" id="IPR036259">
    <property type="entry name" value="MFS_trans_sf"/>
</dbReference>
<reference evidence="6 7" key="2">
    <citation type="submission" date="2019-01" db="EMBL/GenBank/DDBJ databases">
        <title>The decoding of complex shrimp genome reveals the adaptation for benthos swimmer, frequently molting mechanism and breeding impact on genome.</title>
        <authorList>
            <person name="Sun Y."/>
            <person name="Gao Y."/>
            <person name="Yu Y."/>
        </authorList>
    </citation>
    <scope>NUCLEOTIDE SEQUENCE [LARGE SCALE GENOMIC DNA]</scope>
    <source>
        <tissue evidence="6">Muscle</tissue>
    </source>
</reference>